<dbReference type="KEGG" id="tet:TTHERM_00147570"/>
<dbReference type="SMR" id="I7M2T1"/>
<name>I7M2T1_TETTS</name>
<accession>I7M2T1</accession>
<feature type="region of interest" description="Disordered" evidence="1">
    <location>
        <begin position="1"/>
        <end position="22"/>
    </location>
</feature>
<keyword evidence="3" id="KW-1185">Reference proteome</keyword>
<dbReference type="GeneID" id="7844927"/>
<evidence type="ECO:0000313" key="2">
    <source>
        <dbReference type="EMBL" id="EAS01246.2"/>
    </source>
</evidence>
<dbReference type="RefSeq" id="XP_001021491.2">
    <property type="nucleotide sequence ID" value="XM_001021491.3"/>
</dbReference>
<dbReference type="AlphaFoldDB" id="I7M2T1"/>
<reference evidence="3" key="1">
    <citation type="journal article" date="2006" name="PLoS Biol.">
        <title>Macronuclear genome sequence of the ciliate Tetrahymena thermophila, a model eukaryote.</title>
        <authorList>
            <person name="Eisen J.A."/>
            <person name="Coyne R.S."/>
            <person name="Wu M."/>
            <person name="Wu D."/>
            <person name="Thiagarajan M."/>
            <person name="Wortman J.R."/>
            <person name="Badger J.H."/>
            <person name="Ren Q."/>
            <person name="Amedeo P."/>
            <person name="Jones K.M."/>
            <person name="Tallon L.J."/>
            <person name="Delcher A.L."/>
            <person name="Salzberg S.L."/>
            <person name="Silva J.C."/>
            <person name="Haas B.J."/>
            <person name="Majoros W.H."/>
            <person name="Farzad M."/>
            <person name="Carlton J.M."/>
            <person name="Smith R.K. Jr."/>
            <person name="Garg J."/>
            <person name="Pearlman R.E."/>
            <person name="Karrer K.M."/>
            <person name="Sun L."/>
            <person name="Manning G."/>
            <person name="Elde N.C."/>
            <person name="Turkewitz A.P."/>
            <person name="Asai D.J."/>
            <person name="Wilkes D.E."/>
            <person name="Wang Y."/>
            <person name="Cai H."/>
            <person name="Collins K."/>
            <person name="Stewart B.A."/>
            <person name="Lee S.R."/>
            <person name="Wilamowska K."/>
            <person name="Weinberg Z."/>
            <person name="Ruzzo W.L."/>
            <person name="Wloga D."/>
            <person name="Gaertig J."/>
            <person name="Frankel J."/>
            <person name="Tsao C.-C."/>
            <person name="Gorovsky M.A."/>
            <person name="Keeling P.J."/>
            <person name="Waller R.F."/>
            <person name="Patron N.J."/>
            <person name="Cherry J.M."/>
            <person name="Stover N.A."/>
            <person name="Krieger C.J."/>
            <person name="del Toro C."/>
            <person name="Ryder H.F."/>
            <person name="Williamson S.C."/>
            <person name="Barbeau R.A."/>
            <person name="Hamilton E.P."/>
            <person name="Orias E."/>
        </authorList>
    </citation>
    <scope>NUCLEOTIDE SEQUENCE [LARGE SCALE GENOMIC DNA]</scope>
    <source>
        <strain evidence="3">SB210</strain>
    </source>
</reference>
<gene>
    <name evidence="2" type="ORF">TTHERM_00147570</name>
</gene>
<protein>
    <submittedName>
        <fullName evidence="2">Uncharacterized protein</fullName>
    </submittedName>
</protein>
<evidence type="ECO:0000256" key="1">
    <source>
        <dbReference type="SAM" id="MobiDB-lite"/>
    </source>
</evidence>
<dbReference type="InParanoid" id="I7M2T1"/>
<dbReference type="HOGENOM" id="CLU_781882_0_0_1"/>
<evidence type="ECO:0000313" key="3">
    <source>
        <dbReference type="Proteomes" id="UP000009168"/>
    </source>
</evidence>
<sequence length="355" mass="41588">MADDMFDNLSSPSKEDNNNMQEIDDAFGDNMIQENNNFGQVYGEQEDFDKNYFNPNYYNNQQMIDEQPEQPPQYLYQQSSIGFPIRPLSVIEQNEQQNQPNLEINKVQDQLEEEQAENIEMNQQQELLELCNDHLLVKDEEDDKEIQIKSQNDMKPNDEPEFFQQEFQDIYQAASQVIDRQVFCFPPPYFRNFITPKQMAPPSLEVIQKNKQYFSLGYKMDFSSVYQKPNETISSEEKADISTVLTPNKNLYDVMQEIMSSIMNKSVEILKHSQQGGQQLNDYISEMELLVKKFAILCKMSKIKFAKLEVMKIFENEKALFQKSADQINTSISQIKRFKESLKINEIINSKNPVI</sequence>
<dbReference type="EMBL" id="GG662603">
    <property type="protein sequence ID" value="EAS01246.2"/>
    <property type="molecule type" value="Genomic_DNA"/>
</dbReference>
<dbReference type="Proteomes" id="UP000009168">
    <property type="component" value="Unassembled WGS sequence"/>
</dbReference>
<proteinExistence type="predicted"/>
<organism evidence="2 3">
    <name type="scientific">Tetrahymena thermophila (strain SB210)</name>
    <dbReference type="NCBI Taxonomy" id="312017"/>
    <lineage>
        <taxon>Eukaryota</taxon>
        <taxon>Sar</taxon>
        <taxon>Alveolata</taxon>
        <taxon>Ciliophora</taxon>
        <taxon>Intramacronucleata</taxon>
        <taxon>Oligohymenophorea</taxon>
        <taxon>Hymenostomatida</taxon>
        <taxon>Tetrahymenina</taxon>
        <taxon>Tetrahymenidae</taxon>
        <taxon>Tetrahymena</taxon>
    </lineage>
</organism>